<protein>
    <submittedName>
        <fullName evidence="7">Planctomycete cytochrome C</fullName>
    </submittedName>
</protein>
<keyword evidence="1" id="KW-0175">Coiled coil</keyword>
<dbReference type="InterPro" id="IPR022655">
    <property type="entry name" value="DUF1553"/>
</dbReference>
<evidence type="ECO:0000259" key="5">
    <source>
        <dbReference type="Pfam" id="PF07587"/>
    </source>
</evidence>
<dbReference type="AlphaFoldDB" id="A0A517MAD5"/>
<feature type="coiled-coil region" evidence="1">
    <location>
        <begin position="506"/>
        <end position="567"/>
    </location>
</feature>
<feature type="region of interest" description="Disordered" evidence="2">
    <location>
        <begin position="580"/>
        <end position="603"/>
    </location>
</feature>
<name>A0A517MAD5_9BACT</name>
<feature type="chain" id="PRO_5021800005" evidence="3">
    <location>
        <begin position="29"/>
        <end position="878"/>
    </location>
</feature>
<dbReference type="Pfam" id="PF07587">
    <property type="entry name" value="PSD1"/>
    <property type="match status" value="1"/>
</dbReference>
<evidence type="ECO:0000256" key="1">
    <source>
        <dbReference type="SAM" id="Coils"/>
    </source>
</evidence>
<reference evidence="7 8" key="1">
    <citation type="submission" date="2019-02" db="EMBL/GenBank/DDBJ databases">
        <title>Deep-cultivation of Planctomycetes and their phenomic and genomic characterization uncovers novel biology.</title>
        <authorList>
            <person name="Wiegand S."/>
            <person name="Jogler M."/>
            <person name="Boedeker C."/>
            <person name="Pinto D."/>
            <person name="Vollmers J."/>
            <person name="Rivas-Marin E."/>
            <person name="Kohn T."/>
            <person name="Peeters S.H."/>
            <person name="Heuer A."/>
            <person name="Rast P."/>
            <person name="Oberbeckmann S."/>
            <person name="Bunk B."/>
            <person name="Jeske O."/>
            <person name="Meyerdierks A."/>
            <person name="Storesund J.E."/>
            <person name="Kallscheuer N."/>
            <person name="Luecker S."/>
            <person name="Lage O.M."/>
            <person name="Pohl T."/>
            <person name="Merkel B.J."/>
            <person name="Hornburger P."/>
            <person name="Mueller R.-W."/>
            <person name="Bruemmer F."/>
            <person name="Labrenz M."/>
            <person name="Spormann A.M."/>
            <person name="Op den Camp H."/>
            <person name="Overmann J."/>
            <person name="Amann R."/>
            <person name="Jetten M.S.M."/>
            <person name="Mascher T."/>
            <person name="Medema M.H."/>
            <person name="Devos D.P."/>
            <person name="Kaster A.-K."/>
            <person name="Ovreas L."/>
            <person name="Rohde M."/>
            <person name="Galperin M.Y."/>
            <person name="Jogler C."/>
        </authorList>
    </citation>
    <scope>NUCLEOTIDE SEQUENCE [LARGE SCALE GENOMIC DNA]</scope>
    <source>
        <strain evidence="7 8">FF011L</strain>
    </source>
</reference>
<evidence type="ECO:0000313" key="8">
    <source>
        <dbReference type="Proteomes" id="UP000320672"/>
    </source>
</evidence>
<dbReference type="InterPro" id="IPR011429">
    <property type="entry name" value="Cyt_c_Planctomycete-type"/>
</dbReference>
<evidence type="ECO:0000313" key="7">
    <source>
        <dbReference type="EMBL" id="QDS91850.1"/>
    </source>
</evidence>
<feature type="domain" description="Cytochrome C Planctomycete-type" evidence="6">
    <location>
        <begin position="47"/>
        <end position="100"/>
    </location>
</feature>
<sequence precursor="true">MLKRTHLPTATRVILLIAAATCSLPSGAADPSELYQTKIKPLLRERCFSCHGALKDEAGLRVDTVAQMLDGGIITAGDATDSTLIERVSTADVSERMPPEHEGEPLTAEHLQWLKDWIQAGAKAPENEQPEADPESHWAFQPITRPPIPEVANTSWVRNPIDSFVAAGHEKHGLKPQPEASRTALIRRLYMDLIGLPPTAEEFERHSQDSDDEWYQAATEQLLNDPRHGERWGRHWMDVWRFSDWWGLNAQLRNSQRHMWHWRDWIVESLNEDKPYDEMVRLMLAADELQPNDIESLRASGYLARNFFLFNRNQWMEETVEHVGKGFLGLTFNCAKCHDHKYDPITQVEYYKLRAFFEPYQVRLDMVPGETDFSKDGIPRAFDAIQDAPTYRLIRGEEGNPDKSTVIAPGMPEFLTGMDSAAEVPPIQTVELPPEAWQPNRRNWVQENYLKAAETKQQQAIAKLEASPDSESAVLAASLAEAQYASLKLRIAYLQSQWDNASEETLKENRSNAIRSEQQVQLLEAKIALLNAQGQLAKASEDKKEALTKKQTEKEKAVKQAEAALTEEIKADAKVTPIPGARWTPTRFQHTGKDDPPIAFPATSSGRRTALANWITDSRNPLTARVAANHIWARHFGDPLVASMFDFGRNGSAPKNPQLLNWLASELIDSGWSMKHLHRLIVQSSTYRMQSTVAGAEANLAIDPDNQYWWRRSSIRLESQVLRDSILSLAGDLDATIGGPSIPAAQQEKSKRRSLYFFHSNNQRALFLTMFDEALVTDCYLREQSIVPQQALALSNSEFVLSAAEKIAQKLSQPEDKPADFINKAFQQVLGIDADSNEIEASEAALESWQALPEGSAEKARARLVWVLINHNDFVTLR</sequence>
<dbReference type="PANTHER" id="PTHR35889">
    <property type="entry name" value="CYCLOINULO-OLIGOSACCHARIDE FRUCTANOTRANSFERASE-RELATED"/>
    <property type="match status" value="1"/>
</dbReference>
<dbReference type="Pfam" id="PF07635">
    <property type="entry name" value="PSCyt1"/>
    <property type="match status" value="1"/>
</dbReference>
<dbReference type="KEGG" id="rml:FF011L_05860"/>
<keyword evidence="8" id="KW-1185">Reference proteome</keyword>
<dbReference type="PANTHER" id="PTHR35889:SF3">
    <property type="entry name" value="F-BOX DOMAIN-CONTAINING PROTEIN"/>
    <property type="match status" value="1"/>
</dbReference>
<dbReference type="InterPro" id="IPR011444">
    <property type="entry name" value="DUF1549"/>
</dbReference>
<evidence type="ECO:0000259" key="4">
    <source>
        <dbReference type="Pfam" id="PF07583"/>
    </source>
</evidence>
<gene>
    <name evidence="7" type="ORF">FF011L_05860</name>
</gene>
<evidence type="ECO:0000259" key="6">
    <source>
        <dbReference type="Pfam" id="PF07635"/>
    </source>
</evidence>
<dbReference type="EMBL" id="CP036262">
    <property type="protein sequence ID" value="QDS91850.1"/>
    <property type="molecule type" value="Genomic_DNA"/>
</dbReference>
<proteinExistence type="predicted"/>
<dbReference type="Proteomes" id="UP000320672">
    <property type="component" value="Chromosome"/>
</dbReference>
<evidence type="ECO:0000256" key="2">
    <source>
        <dbReference type="SAM" id="MobiDB-lite"/>
    </source>
</evidence>
<organism evidence="7 8">
    <name type="scientific">Roseimaritima multifibrata</name>
    <dbReference type="NCBI Taxonomy" id="1930274"/>
    <lineage>
        <taxon>Bacteria</taxon>
        <taxon>Pseudomonadati</taxon>
        <taxon>Planctomycetota</taxon>
        <taxon>Planctomycetia</taxon>
        <taxon>Pirellulales</taxon>
        <taxon>Pirellulaceae</taxon>
        <taxon>Roseimaritima</taxon>
    </lineage>
</organism>
<feature type="domain" description="DUF1553" evidence="5">
    <location>
        <begin position="607"/>
        <end position="844"/>
    </location>
</feature>
<accession>A0A517MAD5</accession>
<dbReference type="RefSeq" id="WP_246109686.1">
    <property type="nucleotide sequence ID" value="NZ_CP036262.1"/>
</dbReference>
<feature type="signal peptide" evidence="3">
    <location>
        <begin position="1"/>
        <end position="28"/>
    </location>
</feature>
<keyword evidence="3" id="KW-0732">Signal</keyword>
<evidence type="ECO:0000256" key="3">
    <source>
        <dbReference type="SAM" id="SignalP"/>
    </source>
</evidence>
<feature type="domain" description="DUF1549" evidence="4">
    <location>
        <begin position="160"/>
        <end position="360"/>
    </location>
</feature>
<dbReference type="Pfam" id="PF07583">
    <property type="entry name" value="PSCyt2"/>
    <property type="match status" value="1"/>
</dbReference>